<proteinExistence type="predicted"/>
<organism evidence="3 4">
    <name type="scientific">Panicum miliaceum</name>
    <name type="common">Proso millet</name>
    <name type="synonym">Broomcorn millet</name>
    <dbReference type="NCBI Taxonomy" id="4540"/>
    <lineage>
        <taxon>Eukaryota</taxon>
        <taxon>Viridiplantae</taxon>
        <taxon>Streptophyta</taxon>
        <taxon>Embryophyta</taxon>
        <taxon>Tracheophyta</taxon>
        <taxon>Spermatophyta</taxon>
        <taxon>Magnoliopsida</taxon>
        <taxon>Liliopsida</taxon>
        <taxon>Poales</taxon>
        <taxon>Poaceae</taxon>
        <taxon>PACMAD clade</taxon>
        <taxon>Panicoideae</taxon>
        <taxon>Panicodae</taxon>
        <taxon>Paniceae</taxon>
        <taxon>Panicinae</taxon>
        <taxon>Panicum</taxon>
        <taxon>Panicum sect. Panicum</taxon>
    </lineage>
</organism>
<dbReference type="STRING" id="4540.A0A3L6T6C5"/>
<name>A0A3L6T6C5_PANMI</name>
<gene>
    <name evidence="3" type="ORF">C2845_PM03G28860</name>
</gene>
<evidence type="ECO:0000256" key="1">
    <source>
        <dbReference type="SAM" id="MobiDB-lite"/>
    </source>
</evidence>
<accession>A0A3L6T6C5</accession>
<comment type="caution">
    <text evidence="3">The sequence shown here is derived from an EMBL/GenBank/DDBJ whole genome shotgun (WGS) entry which is preliminary data.</text>
</comment>
<dbReference type="PANTHER" id="PTHR34835">
    <property type="entry name" value="OS07G0283600 PROTEIN-RELATED"/>
    <property type="match status" value="1"/>
</dbReference>
<feature type="compositionally biased region" description="Polar residues" evidence="1">
    <location>
        <begin position="361"/>
        <end position="372"/>
    </location>
</feature>
<reference evidence="4" key="1">
    <citation type="journal article" date="2019" name="Nat. Commun.">
        <title>The genome of broomcorn millet.</title>
        <authorList>
            <person name="Zou C."/>
            <person name="Miki D."/>
            <person name="Li D."/>
            <person name="Tang Q."/>
            <person name="Xiao L."/>
            <person name="Rajput S."/>
            <person name="Deng P."/>
            <person name="Jia W."/>
            <person name="Huang R."/>
            <person name="Zhang M."/>
            <person name="Sun Y."/>
            <person name="Hu J."/>
            <person name="Fu X."/>
            <person name="Schnable P.S."/>
            <person name="Li F."/>
            <person name="Zhang H."/>
            <person name="Feng B."/>
            <person name="Zhu X."/>
            <person name="Liu R."/>
            <person name="Schnable J.C."/>
            <person name="Zhu J.-K."/>
            <person name="Zhang H."/>
        </authorList>
    </citation>
    <scope>NUCLEOTIDE SEQUENCE [LARGE SCALE GENOMIC DNA]</scope>
</reference>
<feature type="transmembrane region" description="Helical" evidence="2">
    <location>
        <begin position="225"/>
        <end position="247"/>
    </location>
</feature>
<dbReference type="AlphaFoldDB" id="A0A3L6T6C5"/>
<protein>
    <recommendedName>
        <fullName evidence="5">Aminotransferase-like plant mobile domain-containing protein</fullName>
    </recommendedName>
</protein>
<feature type="region of interest" description="Disordered" evidence="1">
    <location>
        <begin position="361"/>
        <end position="401"/>
    </location>
</feature>
<evidence type="ECO:0000313" key="4">
    <source>
        <dbReference type="Proteomes" id="UP000275267"/>
    </source>
</evidence>
<keyword evidence="4" id="KW-1185">Reference proteome</keyword>
<evidence type="ECO:0000256" key="2">
    <source>
        <dbReference type="SAM" id="Phobius"/>
    </source>
</evidence>
<dbReference type="OrthoDB" id="669288at2759"/>
<dbReference type="EMBL" id="PQIB02000002">
    <property type="protein sequence ID" value="RLN33835.1"/>
    <property type="molecule type" value="Genomic_DNA"/>
</dbReference>
<keyword evidence="2" id="KW-1133">Transmembrane helix</keyword>
<evidence type="ECO:0008006" key="5">
    <source>
        <dbReference type="Google" id="ProtNLM"/>
    </source>
</evidence>
<keyword evidence="2" id="KW-0472">Membrane</keyword>
<evidence type="ECO:0000313" key="3">
    <source>
        <dbReference type="EMBL" id="RLN33835.1"/>
    </source>
</evidence>
<dbReference type="Proteomes" id="UP000275267">
    <property type="component" value="Unassembled WGS sequence"/>
</dbReference>
<sequence>MQKSKGKEVMDGCHIIKKQQEKDLRKKGSARRLILINSTLEDRQKKAIRRVSFGGLLLVQCWSIPEKLSYWLIKRFDVTRSELVIPYRGTIKVDDHVVHKIFGIPIGGEQIDYAKNSFTDKFEEFYKVFNHENDQKASSFMEAEKWILGKGKRRSDTLWLQYWLEFAISSLLCHTSSTTLCVRAFHAISDSEKISKYNWCRPVVERLIKGIIEFNNGERKSMSGCLLFLTIRCIIVFPFFTHMILYLDALDTGDLVGQTAEVRASVWTRSLVTQITGMDRVSDTEFGKLHILQLKAQYQRNPTHMLIQPQMIDEFVSLNMATGSITMDREDFKRAISDFSLPINEAVAMLTLQLCQGGQHPANSVSAQSGAPSTSAAAALKQSTSAAAQPSAIKDDDDDEF</sequence>
<feature type="compositionally biased region" description="Low complexity" evidence="1">
    <location>
        <begin position="373"/>
        <end position="389"/>
    </location>
</feature>
<keyword evidence="2" id="KW-0812">Transmembrane</keyword>
<dbReference type="PANTHER" id="PTHR34835:SF34">
    <property type="entry name" value="OS08G0555500 PROTEIN"/>
    <property type="match status" value="1"/>
</dbReference>